<sequence length="269" mass="31076">MQCPVCLKNTWKNRGTQLIECASCKFVRAKDDYFLANFDEVYSDKYYQRGDYFNYEEEEKALKKNFTDRLHKISAYVASGNLLDVGCGYGYFLELARTRYKAAGVERNHQTAEKVAKRLDLEIFGGDFLEYTGPKKFDIITAFDVIEHVLNPKEFVAKCNTLTQTNGLLIIETGDIESVLARVQRDKWRLINPPEHLNYFSRKTLAALLASTSYEVLFVQRVPFWRTLRQIVFRSIKRDAGFISKLPNLLIPLNTYDLIFVGAKKCKSV</sequence>
<dbReference type="PANTHER" id="PTHR43861">
    <property type="entry name" value="TRANS-ACONITATE 2-METHYLTRANSFERASE-RELATED"/>
    <property type="match status" value="1"/>
</dbReference>
<protein>
    <submittedName>
        <fullName evidence="1">Methyltransferase type 12</fullName>
    </submittedName>
</protein>
<dbReference type="SUPFAM" id="SSF53335">
    <property type="entry name" value="S-adenosyl-L-methionine-dependent methyltransferases"/>
    <property type="match status" value="1"/>
</dbReference>
<keyword evidence="1" id="KW-0489">Methyltransferase</keyword>
<proteinExistence type="predicted"/>
<dbReference type="AlphaFoldDB" id="A0A0G1JF25"/>
<dbReference type="Pfam" id="PF13489">
    <property type="entry name" value="Methyltransf_23"/>
    <property type="match status" value="1"/>
</dbReference>
<dbReference type="CDD" id="cd02440">
    <property type="entry name" value="AdoMet_MTases"/>
    <property type="match status" value="1"/>
</dbReference>
<dbReference type="InterPro" id="IPR029063">
    <property type="entry name" value="SAM-dependent_MTases_sf"/>
</dbReference>
<dbReference type="PANTHER" id="PTHR43861:SF6">
    <property type="entry name" value="METHYLTRANSFERASE TYPE 11"/>
    <property type="match status" value="1"/>
</dbReference>
<comment type="caution">
    <text evidence="1">The sequence shown here is derived from an EMBL/GenBank/DDBJ whole genome shotgun (WGS) entry which is preliminary data.</text>
</comment>
<reference evidence="1 2" key="1">
    <citation type="journal article" date="2015" name="Nature">
        <title>rRNA introns, odd ribosomes, and small enigmatic genomes across a large radiation of phyla.</title>
        <authorList>
            <person name="Brown C.T."/>
            <person name="Hug L.A."/>
            <person name="Thomas B.C."/>
            <person name="Sharon I."/>
            <person name="Castelle C.J."/>
            <person name="Singh A."/>
            <person name="Wilkins M.J."/>
            <person name="Williams K.H."/>
            <person name="Banfield J.F."/>
        </authorList>
    </citation>
    <scope>NUCLEOTIDE SEQUENCE [LARGE SCALE GENOMIC DNA]</scope>
</reference>
<dbReference type="Proteomes" id="UP000034783">
    <property type="component" value="Unassembled WGS sequence"/>
</dbReference>
<dbReference type="EMBL" id="LCJD01000008">
    <property type="protein sequence ID" value="KKT69915.1"/>
    <property type="molecule type" value="Genomic_DNA"/>
</dbReference>
<name>A0A0G1JF25_UNCKA</name>
<dbReference type="GO" id="GO:0032259">
    <property type="term" value="P:methylation"/>
    <property type="evidence" value="ECO:0007669"/>
    <property type="project" value="UniProtKB-KW"/>
</dbReference>
<gene>
    <name evidence="1" type="ORF">UW65_C0008G0004</name>
</gene>
<keyword evidence="1" id="KW-0808">Transferase</keyword>
<organism evidence="1 2">
    <name type="scientific">candidate division WWE3 bacterium GW2011_GWB1_44_4</name>
    <dbReference type="NCBI Taxonomy" id="1619116"/>
    <lineage>
        <taxon>Bacteria</taxon>
        <taxon>Katanobacteria</taxon>
    </lineage>
</organism>
<dbReference type="GO" id="GO:0008168">
    <property type="term" value="F:methyltransferase activity"/>
    <property type="evidence" value="ECO:0007669"/>
    <property type="project" value="UniProtKB-KW"/>
</dbReference>
<accession>A0A0G1JF25</accession>
<evidence type="ECO:0000313" key="2">
    <source>
        <dbReference type="Proteomes" id="UP000034783"/>
    </source>
</evidence>
<dbReference type="Gene3D" id="3.40.50.150">
    <property type="entry name" value="Vaccinia Virus protein VP39"/>
    <property type="match status" value="1"/>
</dbReference>
<evidence type="ECO:0000313" key="1">
    <source>
        <dbReference type="EMBL" id="KKT69915.1"/>
    </source>
</evidence>